<keyword evidence="3" id="KW-0808">Transferase</keyword>
<feature type="compositionally biased region" description="Basic and acidic residues" evidence="8">
    <location>
        <begin position="530"/>
        <end position="547"/>
    </location>
</feature>
<dbReference type="Gene3D" id="3.30.1600.10">
    <property type="entry name" value="SIR2/SIRT2 'Small Domain"/>
    <property type="match status" value="1"/>
</dbReference>
<gene>
    <name evidence="10" type="ORF">EHS25_002828</name>
</gene>
<feature type="region of interest" description="Disordered" evidence="8">
    <location>
        <begin position="147"/>
        <end position="235"/>
    </location>
</feature>
<name>A0A427YBR3_9TREE</name>
<dbReference type="GO" id="GO:0006282">
    <property type="term" value="P:regulation of DNA repair"/>
    <property type="evidence" value="ECO:0007669"/>
    <property type="project" value="TreeGrafter"/>
</dbReference>
<evidence type="ECO:0000313" key="11">
    <source>
        <dbReference type="Proteomes" id="UP000279259"/>
    </source>
</evidence>
<evidence type="ECO:0000256" key="6">
    <source>
        <dbReference type="ARBA" id="ARBA00023128"/>
    </source>
</evidence>
<organism evidence="10 11">
    <name type="scientific">Saitozyma podzolica</name>
    <dbReference type="NCBI Taxonomy" id="1890683"/>
    <lineage>
        <taxon>Eukaryota</taxon>
        <taxon>Fungi</taxon>
        <taxon>Dikarya</taxon>
        <taxon>Basidiomycota</taxon>
        <taxon>Agaricomycotina</taxon>
        <taxon>Tremellomycetes</taxon>
        <taxon>Tremellales</taxon>
        <taxon>Trimorphomycetaceae</taxon>
        <taxon>Saitozyma</taxon>
    </lineage>
</organism>
<dbReference type="Gene3D" id="3.40.50.1220">
    <property type="entry name" value="TPP-binding domain"/>
    <property type="match status" value="2"/>
</dbReference>
<evidence type="ECO:0000256" key="4">
    <source>
        <dbReference type="ARBA" id="ARBA00022946"/>
    </source>
</evidence>
<dbReference type="GO" id="GO:0070403">
    <property type="term" value="F:NAD+ binding"/>
    <property type="evidence" value="ECO:0007669"/>
    <property type="project" value="InterPro"/>
</dbReference>
<accession>A0A427YBR3</accession>
<evidence type="ECO:0000313" key="10">
    <source>
        <dbReference type="EMBL" id="RSH88601.1"/>
    </source>
</evidence>
<comment type="caution">
    <text evidence="7">Lacks conserved residue(s) required for the propagation of feature annotation.</text>
</comment>
<comment type="caution">
    <text evidence="10">The sequence shown here is derived from an EMBL/GenBank/DDBJ whole genome shotgun (WGS) entry which is preliminary data.</text>
</comment>
<keyword evidence="11" id="KW-1185">Reference proteome</keyword>
<dbReference type="OrthoDB" id="2919105at2759"/>
<dbReference type="InterPro" id="IPR050134">
    <property type="entry name" value="NAD-dep_sirtuin_deacylases"/>
</dbReference>
<dbReference type="GO" id="GO:0005634">
    <property type="term" value="C:nucleus"/>
    <property type="evidence" value="ECO:0007669"/>
    <property type="project" value="TreeGrafter"/>
</dbReference>
<comment type="similarity">
    <text evidence="2">Belongs to the sirtuin family. Class I subfamily.</text>
</comment>
<feature type="compositionally biased region" description="Low complexity" evidence="8">
    <location>
        <begin position="458"/>
        <end position="486"/>
    </location>
</feature>
<dbReference type="Proteomes" id="UP000279259">
    <property type="component" value="Unassembled WGS sequence"/>
</dbReference>
<dbReference type="GO" id="GO:0000122">
    <property type="term" value="P:negative regulation of transcription by RNA polymerase II"/>
    <property type="evidence" value="ECO:0007669"/>
    <property type="project" value="TreeGrafter"/>
</dbReference>
<feature type="compositionally biased region" description="Basic and acidic residues" evidence="8">
    <location>
        <begin position="181"/>
        <end position="194"/>
    </location>
</feature>
<dbReference type="InterPro" id="IPR026590">
    <property type="entry name" value="Ssirtuin_cat_dom"/>
</dbReference>
<dbReference type="GO" id="GO:0005739">
    <property type="term" value="C:mitochondrion"/>
    <property type="evidence" value="ECO:0007669"/>
    <property type="project" value="UniProtKB-SubCell"/>
</dbReference>
<comment type="subcellular location">
    <subcellularLocation>
        <location evidence="1">Mitochondrion</location>
    </subcellularLocation>
</comment>
<dbReference type="PROSITE" id="PS50305">
    <property type="entry name" value="SIRTUIN"/>
    <property type="match status" value="1"/>
</dbReference>
<feature type="compositionally biased region" description="Gly residues" evidence="8">
    <location>
        <begin position="581"/>
        <end position="600"/>
    </location>
</feature>
<dbReference type="Pfam" id="PF02146">
    <property type="entry name" value="SIR2"/>
    <property type="match status" value="1"/>
</dbReference>
<keyword evidence="5" id="KW-0520">NAD</keyword>
<dbReference type="GO" id="GO:0031934">
    <property type="term" value="C:mating-type region heterochromatin"/>
    <property type="evidence" value="ECO:0007669"/>
    <property type="project" value="TreeGrafter"/>
</dbReference>
<feature type="region of interest" description="Disordered" evidence="8">
    <location>
        <begin position="415"/>
        <end position="552"/>
    </location>
</feature>
<dbReference type="GO" id="GO:0017136">
    <property type="term" value="F:histone deacetylase activity, NAD-dependent"/>
    <property type="evidence" value="ECO:0007669"/>
    <property type="project" value="TreeGrafter"/>
</dbReference>
<reference evidence="10 11" key="1">
    <citation type="submission" date="2018-11" db="EMBL/GenBank/DDBJ databases">
        <title>Genome sequence of Saitozyma podzolica DSM 27192.</title>
        <authorList>
            <person name="Aliyu H."/>
            <person name="Gorte O."/>
            <person name="Ochsenreither K."/>
        </authorList>
    </citation>
    <scope>NUCLEOTIDE SEQUENCE [LARGE SCALE GENOMIC DNA]</scope>
    <source>
        <strain evidence="10 11">DSM 27192</strain>
    </source>
</reference>
<evidence type="ECO:0000256" key="1">
    <source>
        <dbReference type="ARBA" id="ARBA00004173"/>
    </source>
</evidence>
<dbReference type="STRING" id="1890683.A0A427YBR3"/>
<dbReference type="GO" id="GO:0031508">
    <property type="term" value="P:pericentric heterochromatin formation"/>
    <property type="evidence" value="ECO:0007669"/>
    <property type="project" value="TreeGrafter"/>
</dbReference>
<dbReference type="InterPro" id="IPR026591">
    <property type="entry name" value="Sirtuin_cat_small_dom_sf"/>
</dbReference>
<dbReference type="InterPro" id="IPR029035">
    <property type="entry name" value="DHS-like_NAD/FAD-binding_dom"/>
</dbReference>
<evidence type="ECO:0000256" key="8">
    <source>
        <dbReference type="SAM" id="MobiDB-lite"/>
    </source>
</evidence>
<proteinExistence type="inferred from homology"/>
<feature type="region of interest" description="Disordered" evidence="8">
    <location>
        <begin position="576"/>
        <end position="619"/>
    </location>
</feature>
<dbReference type="InterPro" id="IPR003000">
    <property type="entry name" value="Sirtuin"/>
</dbReference>
<keyword evidence="6" id="KW-0496">Mitochondrion</keyword>
<evidence type="ECO:0000256" key="7">
    <source>
        <dbReference type="PROSITE-ProRule" id="PRU00236"/>
    </source>
</evidence>
<evidence type="ECO:0000256" key="5">
    <source>
        <dbReference type="ARBA" id="ARBA00023027"/>
    </source>
</evidence>
<feature type="domain" description="Deacetylase sirtuin-type" evidence="9">
    <location>
        <begin position="1"/>
        <end position="411"/>
    </location>
</feature>
<protein>
    <recommendedName>
        <fullName evidence="9">Deacetylase sirtuin-type domain-containing protein</fullName>
    </recommendedName>
</protein>
<dbReference type="PANTHER" id="PTHR11085:SF15">
    <property type="entry name" value="NAD-DEPENDENT HISTONE DEACETYLASE HST4"/>
    <property type="match status" value="1"/>
</dbReference>
<evidence type="ECO:0000259" key="9">
    <source>
        <dbReference type="PROSITE" id="PS50305"/>
    </source>
</evidence>
<evidence type="ECO:0000256" key="2">
    <source>
        <dbReference type="ARBA" id="ARBA00006924"/>
    </source>
</evidence>
<dbReference type="EMBL" id="RSCD01000016">
    <property type="protein sequence ID" value="RSH88601.1"/>
    <property type="molecule type" value="Genomic_DNA"/>
</dbReference>
<dbReference type="GO" id="GO:1990414">
    <property type="term" value="P:replication-born double-strand break repair via sister chromatid exchange"/>
    <property type="evidence" value="ECO:0007669"/>
    <property type="project" value="TreeGrafter"/>
</dbReference>
<dbReference type="AlphaFoldDB" id="A0A427YBR3"/>
<feature type="compositionally biased region" description="Pro residues" evidence="8">
    <location>
        <begin position="204"/>
        <end position="223"/>
    </location>
</feature>
<dbReference type="SUPFAM" id="SSF52467">
    <property type="entry name" value="DHS-like NAD/FAD-binding domain"/>
    <property type="match status" value="1"/>
</dbReference>
<evidence type="ECO:0000256" key="3">
    <source>
        <dbReference type="ARBA" id="ARBA00022679"/>
    </source>
</evidence>
<dbReference type="PANTHER" id="PTHR11085">
    <property type="entry name" value="NAD-DEPENDENT PROTEIN DEACYLASE SIRTUIN-5, MITOCHONDRIAL-RELATED"/>
    <property type="match status" value="1"/>
</dbReference>
<sequence>MDDVHAELCGLVKQVKSARRIVVVCGAGISTAADIPDFRSAAGLFGSGSGSAPARVEGKGKGRAKAPETRDLFHVKCLASEHLLPAHHALLNDLITRSDQAGPTAFHNYLARLEDEGRLLRCYTQNIDGLERKAGLEVGIRAEPNVSKAKRSGSVSSGSAAKRRKTSSWEEDREPLEASVEMDKKHDVNADTKPEALSNTATPLGPPTPPSPQSPAPSPPRTGPPAAVAAPAPTPPAYTPAHRVIPLHGQLDTVVCGICKWTDPIADYFPLPGRSIACGKCVLGAELRSALSERSRPVGALRASVVLYGEDHPQGESIGSIVERDLKGTGRRGEREGKADLLIVAGTSLAIPGVKRIVKEMSRALSVRQGVRTIYVNAEPPHRAGAEWDNVFDVWVRGDVQAFVTDLLDNPAYLIPPTPPKTPRKRKATAPASVPSTESGYGVDIDHAPESSGSFTLTPMSGTSTPIPTPTPTRTGTGTATATCTTKAKRRSTTNGPKRAAKRFGDSSDFTTPTKVPKRRAFLLTPESTPSEKSEAVGRAERARGEDQQDQQGLHDIIRATEQRQQQRLDPLTLARSVTHPGGGGKSFGVGRLDFGGKGTGLEREESLTPLSDGPDPFV</sequence>
<keyword evidence="4" id="KW-0809">Transit peptide</keyword>